<feature type="disulfide bond" evidence="7">
    <location>
        <begin position="451"/>
        <end position="466"/>
    </location>
</feature>
<evidence type="ECO:0000256" key="5">
    <source>
        <dbReference type="ARBA" id="ARBA00023136"/>
    </source>
</evidence>
<evidence type="ECO:0000256" key="2">
    <source>
        <dbReference type="ARBA" id="ARBA00007200"/>
    </source>
</evidence>
<feature type="domain" description="Polycystin" evidence="11">
    <location>
        <begin position="391"/>
        <end position="588"/>
    </location>
</feature>
<dbReference type="EMBL" id="CAJZBQ010000002">
    <property type="protein sequence ID" value="CAG9310214.1"/>
    <property type="molecule type" value="Genomic_DNA"/>
</dbReference>
<evidence type="ECO:0000256" key="7">
    <source>
        <dbReference type="PIRSR" id="PIRSR603915-2"/>
    </source>
</evidence>
<feature type="transmembrane region" description="Helical" evidence="9">
    <location>
        <begin position="361"/>
        <end position="379"/>
    </location>
</feature>
<feature type="transmembrane region" description="Helical" evidence="9">
    <location>
        <begin position="337"/>
        <end position="355"/>
    </location>
</feature>
<dbReference type="GO" id="GO:0005509">
    <property type="term" value="F:calcium ion binding"/>
    <property type="evidence" value="ECO:0007669"/>
    <property type="project" value="InterPro"/>
</dbReference>
<reference evidence="12" key="1">
    <citation type="submission" date="2021-09" db="EMBL/GenBank/DDBJ databases">
        <authorList>
            <consortium name="AG Swart"/>
            <person name="Singh M."/>
            <person name="Singh A."/>
            <person name="Seah K."/>
            <person name="Emmerich C."/>
        </authorList>
    </citation>
    <scope>NUCLEOTIDE SEQUENCE</scope>
    <source>
        <strain evidence="12">ATCC30299</strain>
    </source>
</reference>
<sequence>MRPNKEKVDEQLVSLRTKYLNNQKILKSLQETYIKWSDDLLRVDEKIARLETGIQQDMIEVRKNDKKITKLKEDIEERKTINLPEKNQIRDLSGLVKASKSIFSSSAFAKEDRLSAKRNISLLGKPGEILLEIANISEKVVNLKKNIVDLKRAQIELSEVDGAVKKIKELDYLRSEKEKFQEKTVLVKFTNLLGEEDSCYFPIVNNDGYQITFSELLNNASRYWNLFGQGCVLVDKEYTVWPGTAIVEDEAKNSNREIWIMTKEEAHYYKVKGNIEEGKERIPDEAESESEADNEEDKVHYDEDWETKLKEKEEALKADKERNMGLLRIERLRHMNVLNLLVYMLFIVLFTWNINEWKNTTTFYYTRLGIINFLLMYPFPVNSSNFMTFSSIQLPSDLESYLTGTFVSGIWQDTKYNNDPMTKNELNYVAYVYKLVGPIRVVQKRVKTNSCSHSMYKIIGRSDTSCYSDYSDSVEDTSPIVINDASVSSVDSSWLKYTHDSGARTVTGERLSYQLEGYMAYIRSNLTMDEAQKNISFIISDWINYQTRLLAFNINLCNNFADVCSSVDLLFEFTASGLVLPKAYVYVYRVYVNWTSSDIVRNAFEGVIGIIMLYFIIDLIWRVRKEGWKLTFLSFWTAVRILLIIMLIIKVTLLIAYSQRDEVLNFQSINDEFVDYEKLGYFFNTTNNFIGVTSFVAFFFILSFLQQSKSMKIIWGTLRESLRRLVFFFSVFILIMTGWLLLAYRGFGQYSIEYKDYGTTLNTLLQMLFGNIDFDTIWQIQPVFASIFFVLFIFLTFFVMLNIFLAIINESYDTYYKKFSTDDKKDEILIIFGLIFNAIKYGLFVYPYKFVTCQKLKREKLRMNEIDNDAYSAADNSTSRDNVSERSITRKYSL</sequence>
<comment type="caution">
    <text evidence="12">The sequence shown here is derived from an EMBL/GenBank/DDBJ whole genome shotgun (WGS) entry which is preliminary data.</text>
</comment>
<dbReference type="InterPro" id="IPR046791">
    <property type="entry name" value="Polycystin_dom"/>
</dbReference>
<evidence type="ECO:0000313" key="12">
    <source>
        <dbReference type="EMBL" id="CAG9310214.1"/>
    </source>
</evidence>
<feature type="compositionally biased region" description="Acidic residues" evidence="8">
    <location>
        <begin position="285"/>
        <end position="296"/>
    </location>
</feature>
<feature type="region of interest" description="Disordered" evidence="8">
    <location>
        <begin position="875"/>
        <end position="894"/>
    </location>
</feature>
<feature type="transmembrane region" description="Helical" evidence="9">
    <location>
        <begin position="633"/>
        <end position="657"/>
    </location>
</feature>
<dbReference type="PRINTS" id="PR01433">
    <property type="entry name" value="POLYCYSTIN2"/>
</dbReference>
<evidence type="ECO:0000256" key="9">
    <source>
        <dbReference type="SAM" id="Phobius"/>
    </source>
</evidence>
<evidence type="ECO:0000256" key="6">
    <source>
        <dbReference type="ARBA" id="ARBA00023180"/>
    </source>
</evidence>
<feature type="region of interest" description="Disordered" evidence="8">
    <location>
        <begin position="279"/>
        <end position="300"/>
    </location>
</feature>
<protein>
    <submittedName>
        <fullName evidence="12">Uncharacterized protein</fullName>
    </submittedName>
</protein>
<organism evidence="12 13">
    <name type="scientific">Blepharisma stoltei</name>
    <dbReference type="NCBI Taxonomy" id="1481888"/>
    <lineage>
        <taxon>Eukaryota</taxon>
        <taxon>Sar</taxon>
        <taxon>Alveolata</taxon>
        <taxon>Ciliophora</taxon>
        <taxon>Postciliodesmatophora</taxon>
        <taxon>Heterotrichea</taxon>
        <taxon>Heterotrichida</taxon>
        <taxon>Blepharismidae</taxon>
        <taxon>Blepharisma</taxon>
    </lineage>
</organism>
<feature type="domain" description="Polycystin cation channel PKD1/PKD2" evidence="10">
    <location>
        <begin position="603"/>
        <end position="814"/>
    </location>
</feature>
<accession>A0AAU9IGG9</accession>
<dbReference type="InterPro" id="IPR051223">
    <property type="entry name" value="Polycystin"/>
</dbReference>
<feature type="transmembrane region" description="Helical" evidence="9">
    <location>
        <begin position="688"/>
        <end position="705"/>
    </location>
</feature>
<gene>
    <name evidence="12" type="ORF">BSTOLATCC_MIC1068</name>
</gene>
<feature type="transmembrane region" description="Helical" evidence="9">
    <location>
        <begin position="828"/>
        <end position="848"/>
    </location>
</feature>
<feature type="transmembrane region" description="Helical" evidence="9">
    <location>
        <begin position="599"/>
        <end position="621"/>
    </location>
</feature>
<keyword evidence="4 9" id="KW-1133">Transmembrane helix</keyword>
<dbReference type="GO" id="GO:0016020">
    <property type="term" value="C:membrane"/>
    <property type="evidence" value="ECO:0007669"/>
    <property type="project" value="UniProtKB-SubCell"/>
</dbReference>
<proteinExistence type="inferred from homology"/>
<dbReference type="Pfam" id="PF08016">
    <property type="entry name" value="PKD_channel"/>
    <property type="match status" value="1"/>
</dbReference>
<name>A0AAU9IGG9_9CILI</name>
<comment type="similarity">
    <text evidence="2">Belongs to the polycystin family.</text>
</comment>
<feature type="transmembrane region" description="Helical" evidence="9">
    <location>
        <begin position="725"/>
        <end position="744"/>
    </location>
</feature>
<dbReference type="Pfam" id="PF20519">
    <property type="entry name" value="Polycystin_dom"/>
    <property type="match status" value="1"/>
</dbReference>
<evidence type="ECO:0000259" key="10">
    <source>
        <dbReference type="Pfam" id="PF08016"/>
    </source>
</evidence>
<evidence type="ECO:0000256" key="4">
    <source>
        <dbReference type="ARBA" id="ARBA00022989"/>
    </source>
</evidence>
<keyword evidence="5 9" id="KW-0472">Membrane</keyword>
<dbReference type="PANTHER" id="PTHR10877:SF183">
    <property type="entry name" value="AT14535P-RELATED"/>
    <property type="match status" value="1"/>
</dbReference>
<evidence type="ECO:0000256" key="3">
    <source>
        <dbReference type="ARBA" id="ARBA00022692"/>
    </source>
</evidence>
<dbReference type="AlphaFoldDB" id="A0AAU9IGG9"/>
<dbReference type="InterPro" id="IPR003915">
    <property type="entry name" value="PKD_2"/>
</dbReference>
<evidence type="ECO:0000256" key="8">
    <source>
        <dbReference type="SAM" id="MobiDB-lite"/>
    </source>
</evidence>
<feature type="transmembrane region" description="Helical" evidence="9">
    <location>
        <begin position="783"/>
        <end position="808"/>
    </location>
</feature>
<evidence type="ECO:0000259" key="11">
    <source>
        <dbReference type="Pfam" id="PF20519"/>
    </source>
</evidence>
<dbReference type="PANTHER" id="PTHR10877">
    <property type="entry name" value="POLYCYSTIN FAMILY MEMBER"/>
    <property type="match status" value="1"/>
</dbReference>
<dbReference type="InterPro" id="IPR013122">
    <property type="entry name" value="PKD1_2_channel"/>
</dbReference>
<keyword evidence="3 9" id="KW-0812">Transmembrane</keyword>
<dbReference type="Gene3D" id="1.10.287.70">
    <property type="match status" value="1"/>
</dbReference>
<keyword evidence="6" id="KW-0325">Glycoprotein</keyword>
<comment type="subcellular location">
    <subcellularLocation>
        <location evidence="1">Membrane</location>
        <topology evidence="1">Multi-pass membrane protein</topology>
    </subcellularLocation>
</comment>
<keyword evidence="13" id="KW-1185">Reference proteome</keyword>
<dbReference type="Proteomes" id="UP001162131">
    <property type="component" value="Unassembled WGS sequence"/>
</dbReference>
<evidence type="ECO:0000313" key="13">
    <source>
        <dbReference type="Proteomes" id="UP001162131"/>
    </source>
</evidence>
<evidence type="ECO:0000256" key="1">
    <source>
        <dbReference type="ARBA" id="ARBA00004141"/>
    </source>
</evidence>